<accession>K8XXB6</accession>
<protein>
    <submittedName>
        <fullName evidence="1">Uncharacterized protein</fullName>
    </submittedName>
</protein>
<name>K8XXB6_9LEPT</name>
<dbReference type="KEGG" id="lst:LSS_17220"/>
<proteinExistence type="predicted"/>
<dbReference type="STRING" id="758847.LSS_17220"/>
<organism evidence="1 2">
    <name type="scientific">Leptospira santarosai serovar Shermani str. LT 821</name>
    <dbReference type="NCBI Taxonomy" id="758847"/>
    <lineage>
        <taxon>Bacteria</taxon>
        <taxon>Pseudomonadati</taxon>
        <taxon>Spirochaetota</taxon>
        <taxon>Spirochaetia</taxon>
        <taxon>Leptospirales</taxon>
        <taxon>Leptospiraceae</taxon>
        <taxon>Leptospira</taxon>
    </lineage>
</organism>
<dbReference type="Proteomes" id="UP000035800">
    <property type="component" value="Chromosome II"/>
</dbReference>
<dbReference type="AlphaFoldDB" id="K8XXB6"/>
<reference evidence="1 2" key="1">
    <citation type="journal article" date="2012" name="Gene">
        <title>Sequence of Leptospira santarosai serovar Shermani genome and prediction of virulence-associated genes.</title>
        <authorList>
            <person name="Chou L.F."/>
            <person name="Chen Y.T."/>
            <person name="Lu C.W."/>
            <person name="Ko Y.C."/>
            <person name="Tang C.Y."/>
            <person name="Pan M.J."/>
            <person name="Tian Y.C."/>
            <person name="Chiu C.H."/>
            <person name="Hung C.C."/>
            <person name="Yang C.W."/>
        </authorList>
    </citation>
    <scope>NUCLEOTIDE SEQUENCE [LARGE SCALE GENOMIC DNA]</scope>
    <source>
        <strain evidence="1">LT 821</strain>
    </source>
</reference>
<dbReference type="EMBL" id="CP006695">
    <property type="protein sequence ID" value="EKT85501.1"/>
    <property type="molecule type" value="Genomic_DNA"/>
</dbReference>
<evidence type="ECO:0000313" key="1">
    <source>
        <dbReference type="EMBL" id="EKT85501.1"/>
    </source>
</evidence>
<evidence type="ECO:0000313" key="2">
    <source>
        <dbReference type="Proteomes" id="UP000035800"/>
    </source>
</evidence>
<sequence length="79" mass="8799">MKNQIEFQDATPSKAVFKSIIADYDAKAAICELVDNSIDVWSLKNLKEILNIDINIDTQRQVIKIVDAAAASKKTIFTT</sequence>
<gene>
    <name evidence="1" type="ORF">LSS_17220</name>
</gene>
<reference evidence="1 2" key="2">
    <citation type="journal article" date="2014" name="Emerg. Microbes Infect.">
        <title>Potential impact on kidney infection: a whole-genome analysis of Leptospira santarosai serovar Shermani.</title>
        <authorList>
            <person name="Chou L.F."/>
            <person name="Chen T.W."/>
            <person name="Ko Y.C."/>
            <person name="Pan M.J."/>
            <person name="Tian Y.C."/>
            <person name="Chiu C.H."/>
            <person name="Tang P."/>
            <person name="Hung C.C."/>
            <person name="Yang C.W."/>
        </authorList>
    </citation>
    <scope>NUCLEOTIDE SEQUENCE</scope>
    <source>
        <strain evidence="1 2">LT 821</strain>
    </source>
</reference>